<feature type="transmembrane region" description="Helical" evidence="1">
    <location>
        <begin position="40"/>
        <end position="60"/>
    </location>
</feature>
<dbReference type="InterPro" id="IPR029058">
    <property type="entry name" value="AB_hydrolase_fold"/>
</dbReference>
<accession>A0ABV1J2R0</accession>
<sequence>MIFLLIKRIRAKNLAIYALLIYGIKYFYDECLYYVDIDYFEIIFIGLAFIVILAFAKSLISFAKNKKKKALIFLLPSTLVIAISLYFILFSGFDSREIYEISSEKDKIASKREKYKVEIIDYEGKSVDLSDFVRYSGRTKKIRDKFFGKTLKETEVRGRIYAPKGLDRTPVLFVLHGNHRFTTKNYLGYDYLGHYLAKRGIAVVSVDENMLNGFFKFGLSNENDARAVLLLENIKNILSRNKNKESLLYNKFDAENIALLGHSRGGEAAAIAYNFNQLNLHPDNGNISHKYKFNIKGIITVSPTYDQYEPADKSIILKDVDYLTIAGGNDADVDGFEGMLLYDNVIFSGEKDNFKSALYFAYGNHGNFNSLWGDYDLDPAEGFFLNRKELLNGDEQREILSIYAYDFLENVFEKTFNREIFIEGPDKYSDLPKTNYYNRYMDSSFSKLADFEEDYDLTTASIPGGIINFNNLDEIYEDSHEYGESDSESTGVFIDGRKDSSYGIRFMEKIKIGKFLQFDIENLSYDEKSYAVDLEIQDTWGNVSSLNLSKYKNLMPMTKSFIYKTDYITDDFVNRHTPQTVIIPIEDFKNNNKEINLDEINKIEFKFKDNINISIDNIGFSN</sequence>
<feature type="transmembrane region" description="Helical" evidence="1">
    <location>
        <begin position="12"/>
        <end position="28"/>
    </location>
</feature>
<organism evidence="2 3">
    <name type="scientific">Peptoniphilus senegalensis</name>
    <dbReference type="NCBI Taxonomy" id="1465757"/>
    <lineage>
        <taxon>Bacteria</taxon>
        <taxon>Bacillati</taxon>
        <taxon>Bacillota</taxon>
        <taxon>Tissierellia</taxon>
        <taxon>Tissierellales</taxon>
        <taxon>Peptoniphilaceae</taxon>
        <taxon>Peptoniphilus</taxon>
    </lineage>
</organism>
<evidence type="ECO:0000256" key="1">
    <source>
        <dbReference type="SAM" id="Phobius"/>
    </source>
</evidence>
<reference evidence="2 3" key="1">
    <citation type="submission" date="2024-04" db="EMBL/GenBank/DDBJ databases">
        <title>Human intestinal bacterial collection.</title>
        <authorList>
            <person name="Pauvert C."/>
            <person name="Hitch T.C.A."/>
            <person name="Clavel T."/>
        </authorList>
    </citation>
    <scope>NUCLEOTIDE SEQUENCE [LARGE SCALE GENOMIC DNA]</scope>
    <source>
        <strain evidence="2 3">CLA-SR-H019</strain>
    </source>
</reference>
<dbReference type="Gene3D" id="3.40.50.1820">
    <property type="entry name" value="alpha/beta hydrolase"/>
    <property type="match status" value="1"/>
</dbReference>
<feature type="transmembrane region" description="Helical" evidence="1">
    <location>
        <begin position="72"/>
        <end position="93"/>
    </location>
</feature>
<keyword evidence="3" id="KW-1185">Reference proteome</keyword>
<evidence type="ECO:0000313" key="3">
    <source>
        <dbReference type="Proteomes" id="UP001491691"/>
    </source>
</evidence>
<protein>
    <submittedName>
        <fullName evidence="2">MFS transporter</fullName>
    </submittedName>
</protein>
<keyword evidence="1" id="KW-0472">Membrane</keyword>
<keyword evidence="1" id="KW-0812">Transmembrane</keyword>
<keyword evidence="1" id="KW-1133">Transmembrane helix</keyword>
<name>A0ABV1J2R0_9FIRM</name>
<dbReference type="Proteomes" id="UP001491691">
    <property type="component" value="Unassembled WGS sequence"/>
</dbReference>
<dbReference type="EMBL" id="JBBNPP010000011">
    <property type="protein sequence ID" value="MEQ3347049.1"/>
    <property type="molecule type" value="Genomic_DNA"/>
</dbReference>
<comment type="caution">
    <text evidence="2">The sequence shown here is derived from an EMBL/GenBank/DDBJ whole genome shotgun (WGS) entry which is preliminary data.</text>
</comment>
<dbReference type="SUPFAM" id="SSF53474">
    <property type="entry name" value="alpha/beta-Hydrolases"/>
    <property type="match status" value="1"/>
</dbReference>
<gene>
    <name evidence="2" type="ORF">AAA073_06325</name>
</gene>
<proteinExistence type="predicted"/>
<evidence type="ECO:0000313" key="2">
    <source>
        <dbReference type="EMBL" id="MEQ3347049.1"/>
    </source>
</evidence>